<protein>
    <recommendedName>
        <fullName evidence="3">GatB/YqeY domain-containing protein</fullName>
    </recommendedName>
</protein>
<sequence>MRTVGDWKTRLRAALKDALRDRNAAAVAVLRETLAALDNAEAADLSAAPKAVTGVVAGGVEGLGSGDVPRRLLSPEAVDALLQKELQERREAEALYVKLGKHEEAQTLRVQVELLLALRAEPTGD</sequence>
<name>A0ABY1CUP1_MYXFU</name>
<dbReference type="Proteomes" id="UP000183760">
    <property type="component" value="Unassembled WGS sequence"/>
</dbReference>
<organism evidence="1 2">
    <name type="scientific">Myxococcus fulvus</name>
    <dbReference type="NCBI Taxonomy" id="33"/>
    <lineage>
        <taxon>Bacteria</taxon>
        <taxon>Pseudomonadati</taxon>
        <taxon>Myxococcota</taxon>
        <taxon>Myxococcia</taxon>
        <taxon>Myxococcales</taxon>
        <taxon>Cystobacterineae</taxon>
        <taxon>Myxococcaceae</taxon>
        <taxon>Myxococcus</taxon>
    </lineage>
</organism>
<evidence type="ECO:0000313" key="1">
    <source>
        <dbReference type="EMBL" id="SEU38891.1"/>
    </source>
</evidence>
<evidence type="ECO:0000313" key="2">
    <source>
        <dbReference type="Proteomes" id="UP000183760"/>
    </source>
</evidence>
<gene>
    <name evidence="1" type="ORF">SAMN05443572_113239</name>
</gene>
<keyword evidence="2" id="KW-1185">Reference proteome</keyword>
<proteinExistence type="predicted"/>
<dbReference type="EMBL" id="FOIB01000013">
    <property type="protein sequence ID" value="SEU38891.1"/>
    <property type="molecule type" value="Genomic_DNA"/>
</dbReference>
<reference evidence="1 2" key="1">
    <citation type="submission" date="2016-10" db="EMBL/GenBank/DDBJ databases">
        <authorList>
            <person name="Varghese N."/>
            <person name="Submissions S."/>
        </authorList>
    </citation>
    <scope>NUCLEOTIDE SEQUENCE [LARGE SCALE GENOMIC DNA]</scope>
    <source>
        <strain evidence="1 2">DSM 16525</strain>
    </source>
</reference>
<dbReference type="InterPro" id="IPR042184">
    <property type="entry name" value="YqeY/Aim41_N"/>
</dbReference>
<accession>A0ABY1CUP1</accession>
<dbReference type="RefSeq" id="WP_074958472.1">
    <property type="nucleotide sequence ID" value="NZ_BJXR01000052.1"/>
</dbReference>
<evidence type="ECO:0008006" key="3">
    <source>
        <dbReference type="Google" id="ProtNLM"/>
    </source>
</evidence>
<comment type="caution">
    <text evidence="1">The sequence shown here is derived from an EMBL/GenBank/DDBJ whole genome shotgun (WGS) entry which is preliminary data.</text>
</comment>
<dbReference type="Gene3D" id="1.10.1510.10">
    <property type="entry name" value="Uncharacterised protein YqeY/AIM41 PF09424, N-terminal domain"/>
    <property type="match status" value="1"/>
</dbReference>